<gene>
    <name evidence="1" type="ORF">EVAR_27822_1</name>
</gene>
<name>A0A4C1VLK0_EUMVA</name>
<comment type="caution">
    <text evidence="1">The sequence shown here is derived from an EMBL/GenBank/DDBJ whole genome shotgun (WGS) entry which is preliminary data.</text>
</comment>
<dbReference type="Proteomes" id="UP000299102">
    <property type="component" value="Unassembled WGS sequence"/>
</dbReference>
<protein>
    <submittedName>
        <fullName evidence="1">Uncharacterized protein</fullName>
    </submittedName>
</protein>
<dbReference type="OrthoDB" id="412981at2759"/>
<accession>A0A4C1VLK0</accession>
<dbReference type="EMBL" id="BGZK01000352">
    <property type="protein sequence ID" value="GBP38635.1"/>
    <property type="molecule type" value="Genomic_DNA"/>
</dbReference>
<proteinExistence type="predicted"/>
<organism evidence="1 2">
    <name type="scientific">Eumeta variegata</name>
    <name type="common">Bagworm moth</name>
    <name type="synonym">Eumeta japonica</name>
    <dbReference type="NCBI Taxonomy" id="151549"/>
    <lineage>
        <taxon>Eukaryota</taxon>
        <taxon>Metazoa</taxon>
        <taxon>Ecdysozoa</taxon>
        <taxon>Arthropoda</taxon>
        <taxon>Hexapoda</taxon>
        <taxon>Insecta</taxon>
        <taxon>Pterygota</taxon>
        <taxon>Neoptera</taxon>
        <taxon>Endopterygota</taxon>
        <taxon>Lepidoptera</taxon>
        <taxon>Glossata</taxon>
        <taxon>Ditrysia</taxon>
        <taxon>Tineoidea</taxon>
        <taxon>Psychidae</taxon>
        <taxon>Oiketicinae</taxon>
        <taxon>Eumeta</taxon>
    </lineage>
</organism>
<sequence>MCTMLGAAASETQAAQNIVLRIIKGARWYVKNDFIVRDLRVQTKEEFVRTQARRLFDCADEGPVPTLHNLAPLYERPPGGYQLPRDLISKRGQSANVGTIM</sequence>
<evidence type="ECO:0000313" key="1">
    <source>
        <dbReference type="EMBL" id="GBP38635.1"/>
    </source>
</evidence>
<dbReference type="AlphaFoldDB" id="A0A4C1VLK0"/>
<reference evidence="1 2" key="1">
    <citation type="journal article" date="2019" name="Commun. Biol.">
        <title>The bagworm genome reveals a unique fibroin gene that provides high tensile strength.</title>
        <authorList>
            <person name="Kono N."/>
            <person name="Nakamura H."/>
            <person name="Ohtoshi R."/>
            <person name="Tomita M."/>
            <person name="Numata K."/>
            <person name="Arakawa K."/>
        </authorList>
    </citation>
    <scope>NUCLEOTIDE SEQUENCE [LARGE SCALE GENOMIC DNA]</scope>
</reference>
<evidence type="ECO:0000313" key="2">
    <source>
        <dbReference type="Proteomes" id="UP000299102"/>
    </source>
</evidence>
<keyword evidence="2" id="KW-1185">Reference proteome</keyword>